<keyword evidence="12" id="KW-1185">Reference proteome</keyword>
<evidence type="ECO:0000256" key="1">
    <source>
        <dbReference type="ARBA" id="ARBA00004141"/>
    </source>
</evidence>
<name>A0A176WPJ9_MARPO</name>
<evidence type="ECO:0000256" key="7">
    <source>
        <dbReference type="ARBA" id="ARBA00023136"/>
    </source>
</evidence>
<dbReference type="Pfam" id="PF11744">
    <property type="entry name" value="ALMT"/>
    <property type="match status" value="2"/>
</dbReference>
<evidence type="ECO:0000313" key="11">
    <source>
        <dbReference type="EMBL" id="OAE34561.1"/>
    </source>
</evidence>
<dbReference type="GO" id="GO:0015743">
    <property type="term" value="P:malate transport"/>
    <property type="evidence" value="ECO:0007669"/>
    <property type="project" value="InterPro"/>
</dbReference>
<feature type="transmembrane region" description="Helical" evidence="10">
    <location>
        <begin position="210"/>
        <end position="230"/>
    </location>
</feature>
<dbReference type="AlphaFoldDB" id="A0A176WPJ9"/>
<evidence type="ECO:0008006" key="13">
    <source>
        <dbReference type="Google" id="ProtNLM"/>
    </source>
</evidence>
<evidence type="ECO:0000256" key="4">
    <source>
        <dbReference type="ARBA" id="ARBA00022692"/>
    </source>
</evidence>
<comment type="similarity">
    <text evidence="2">Belongs to the aromatic acid exporter (TC 2.A.85) family.</text>
</comment>
<dbReference type="GO" id="GO:0034220">
    <property type="term" value="P:monoatomic ion transmembrane transport"/>
    <property type="evidence" value="ECO:0007669"/>
    <property type="project" value="UniProtKB-KW"/>
</dbReference>
<dbReference type="PANTHER" id="PTHR31086">
    <property type="entry name" value="ALUMINUM-ACTIVATED MALATE TRANSPORTER 10"/>
    <property type="match status" value="1"/>
</dbReference>
<evidence type="ECO:0000256" key="8">
    <source>
        <dbReference type="ARBA" id="ARBA00023303"/>
    </source>
</evidence>
<dbReference type="EMBL" id="LVLJ01000379">
    <property type="protein sequence ID" value="OAE34561.1"/>
    <property type="molecule type" value="Genomic_DNA"/>
</dbReference>
<comment type="subcellular location">
    <subcellularLocation>
        <location evidence="1">Membrane</location>
        <topology evidence="1">Multi-pass membrane protein</topology>
    </subcellularLocation>
</comment>
<feature type="transmembrane region" description="Helical" evidence="10">
    <location>
        <begin position="130"/>
        <end position="149"/>
    </location>
</feature>
<comment type="caution">
    <text evidence="11">The sequence shown here is derived from an EMBL/GenBank/DDBJ whole genome shotgun (WGS) entry which is preliminary data.</text>
</comment>
<protein>
    <recommendedName>
        <fullName evidence="13">DUF2421 domain-containing protein</fullName>
    </recommendedName>
</protein>
<keyword evidence="8" id="KW-0407">Ion channel</keyword>
<keyword evidence="4 10" id="KW-0812">Transmembrane</keyword>
<dbReference type="InterPro" id="IPR020966">
    <property type="entry name" value="ALMT"/>
</dbReference>
<evidence type="ECO:0000256" key="3">
    <source>
        <dbReference type="ARBA" id="ARBA00022448"/>
    </source>
</evidence>
<evidence type="ECO:0000256" key="9">
    <source>
        <dbReference type="SAM" id="MobiDB-lite"/>
    </source>
</evidence>
<accession>A0A176WPJ9</accession>
<feature type="region of interest" description="Disordered" evidence="9">
    <location>
        <begin position="552"/>
        <end position="571"/>
    </location>
</feature>
<feature type="compositionally biased region" description="Polar residues" evidence="9">
    <location>
        <begin position="22"/>
        <end position="32"/>
    </location>
</feature>
<evidence type="ECO:0000256" key="2">
    <source>
        <dbReference type="ARBA" id="ARBA00007079"/>
    </source>
</evidence>
<feature type="transmembrane region" description="Helical" evidence="10">
    <location>
        <begin position="180"/>
        <end position="198"/>
    </location>
</feature>
<evidence type="ECO:0000256" key="6">
    <source>
        <dbReference type="ARBA" id="ARBA00023065"/>
    </source>
</evidence>
<keyword evidence="5 10" id="KW-1133">Transmembrane helix</keyword>
<reference evidence="11" key="1">
    <citation type="submission" date="2016-03" db="EMBL/GenBank/DDBJ databases">
        <title>Mechanisms controlling the formation of the plant cell surface in tip-growing cells are functionally conserved among land plants.</title>
        <authorList>
            <person name="Honkanen S."/>
            <person name="Jones V.A."/>
            <person name="Morieri G."/>
            <person name="Champion C."/>
            <person name="Hetherington A.J."/>
            <person name="Kelly S."/>
            <person name="Saint-Marcoux D."/>
            <person name="Proust H."/>
            <person name="Prescott H."/>
            <person name="Dolan L."/>
        </authorList>
    </citation>
    <scope>NUCLEOTIDE SEQUENCE [LARGE SCALE GENOMIC DNA]</scope>
    <source>
        <tissue evidence="11">Whole gametophyte</tissue>
    </source>
</reference>
<keyword evidence="6" id="KW-0406">Ion transport</keyword>
<sequence length="571" mass="62751">MADSLRQPLLNGEDQSRVNDVAPQTPQQNGNGIASGAGQSPAKDLARVESFVSRIISSIGAYLGKIGKELQNSKQPAKAGLAAALCSLLCFAPPPFHIFNRNGVWAVVTADVVLEANVGLTISKGLNRTFGTLAAAALALGVNYFAVYLGVYEPFYIMGWVFFGAGLATMFKFRRPFKDRWNYAVAMSMITFHILILSKSDYKDKVVLPLIRLATIIIGFLTMSLVNLGIAPKYAGSSINELVGKNFKKAGTVLERCVSFYLDGKVLDQVGDILTGKKQDDNIHKSFTEMVATDADCDKLVSIANSLNVSLPLDELWLSLPHWICLLGFGFPQCNAKQWDNLRYTLYDVIALDSCLRAEIQAPDDLRSFCKEEITNIGKACAEIFNLLGESFERMRQVDCADHLKQAEDWVMLLQHKIAKHSQVILGGAMKSHSGHDLRPGDKPFQEVEVPDFDEAYPFSYSESVMNTPAQTLGYLITPTITPTHSFLANGRVVEGYQPLDEARKRELKRETKARISALSLIKFASLLIELVAKAKYLADLVTELGISAHFDSPSPPPSNVSTPKASMHHV</sequence>
<gene>
    <name evidence="11" type="ORF">AXG93_1487s1070</name>
</gene>
<keyword evidence="3" id="KW-0813">Transport</keyword>
<dbReference type="Proteomes" id="UP000077202">
    <property type="component" value="Unassembled WGS sequence"/>
</dbReference>
<evidence type="ECO:0000256" key="5">
    <source>
        <dbReference type="ARBA" id="ARBA00022989"/>
    </source>
</evidence>
<keyword evidence="7 10" id="KW-0472">Membrane</keyword>
<feature type="transmembrane region" description="Helical" evidence="10">
    <location>
        <begin position="155"/>
        <end position="173"/>
    </location>
</feature>
<feature type="region of interest" description="Disordered" evidence="9">
    <location>
        <begin position="1"/>
        <end position="40"/>
    </location>
</feature>
<evidence type="ECO:0000313" key="12">
    <source>
        <dbReference type="Proteomes" id="UP000077202"/>
    </source>
</evidence>
<organism evidence="11 12">
    <name type="scientific">Marchantia polymorpha subsp. ruderalis</name>
    <dbReference type="NCBI Taxonomy" id="1480154"/>
    <lineage>
        <taxon>Eukaryota</taxon>
        <taxon>Viridiplantae</taxon>
        <taxon>Streptophyta</taxon>
        <taxon>Embryophyta</taxon>
        <taxon>Marchantiophyta</taxon>
        <taxon>Marchantiopsida</taxon>
        <taxon>Marchantiidae</taxon>
        <taxon>Marchantiales</taxon>
        <taxon>Marchantiaceae</taxon>
        <taxon>Marchantia</taxon>
    </lineage>
</organism>
<dbReference type="GO" id="GO:0016020">
    <property type="term" value="C:membrane"/>
    <property type="evidence" value="ECO:0007669"/>
    <property type="project" value="UniProtKB-SubCell"/>
</dbReference>
<evidence type="ECO:0000256" key="10">
    <source>
        <dbReference type="SAM" id="Phobius"/>
    </source>
</evidence>
<proteinExistence type="inferred from homology"/>